<protein>
    <submittedName>
        <fullName evidence="1">Uncharacterized protein</fullName>
    </submittedName>
</protein>
<dbReference type="KEGG" id="vg:26799142"/>
<sequence>MTMLEDLDKVRKVIDSCTNSRHNNTAYALVQLYEKKWKHKPSAEHLYERVDLNLINIMEAK</sequence>
<name>A0A0S4KYY9_9CAUD</name>
<evidence type="ECO:0000313" key="1">
    <source>
        <dbReference type="EMBL" id="CUR44379.1"/>
    </source>
</evidence>
<dbReference type="RefSeq" id="YP_009222758.1">
    <property type="nucleotide sequence ID" value="NC_029065.1"/>
</dbReference>
<evidence type="ECO:0000313" key="2">
    <source>
        <dbReference type="Proteomes" id="UP000204441"/>
    </source>
</evidence>
<dbReference type="EMBL" id="LN887844">
    <property type="protein sequence ID" value="CUR44379.1"/>
    <property type="molecule type" value="Genomic_DNA"/>
</dbReference>
<reference evidence="2" key="1">
    <citation type="submission" date="2015-10" db="EMBL/GenBank/DDBJ databases">
        <authorList>
            <person name="Millard A."/>
        </authorList>
    </citation>
    <scope>NUCLEOTIDE SEQUENCE [LARGE SCALE GENOMIC DNA]</scope>
</reference>
<dbReference type="GeneID" id="26799142"/>
<dbReference type="Proteomes" id="UP000204441">
    <property type="component" value="Genome"/>
</dbReference>
<proteinExistence type="predicted"/>
<accession>A0A0S4KYY9</accession>
<gene>
    <name evidence="1" type="ORF">VCM_00177</name>
</gene>
<keyword evidence="2" id="KW-1185">Reference proteome</keyword>
<organism evidence="1 2">
    <name type="scientific">Pseudomonas phage VCM</name>
    <dbReference type="NCBI Taxonomy" id="1729937"/>
    <lineage>
        <taxon>Viruses</taxon>
        <taxon>Duplodnaviria</taxon>
        <taxon>Heunggongvirae</taxon>
        <taxon>Uroviricota</taxon>
        <taxon>Caudoviricetes</taxon>
        <taxon>Vandenendeviridae</taxon>
        <taxon>Gorskivirinae</taxon>
        <taxon>Kremarvirus</taxon>
        <taxon>Kremarvirus VCM</taxon>
        <taxon>Otagovirus VCM</taxon>
    </lineage>
</organism>